<reference evidence="2 3" key="1">
    <citation type="journal article" date="2017" name="Curr. Biol.">
        <title>Genome architecture and evolution of a unichromosomal asexual nematode.</title>
        <authorList>
            <person name="Fradin H."/>
            <person name="Zegar C."/>
            <person name="Gutwein M."/>
            <person name="Lucas J."/>
            <person name="Kovtun M."/>
            <person name="Corcoran D."/>
            <person name="Baugh L.R."/>
            <person name="Kiontke K."/>
            <person name="Gunsalus K."/>
            <person name="Fitch D.H."/>
            <person name="Piano F."/>
        </authorList>
    </citation>
    <scope>NUCLEOTIDE SEQUENCE [LARGE SCALE GENOMIC DNA]</scope>
    <source>
        <strain evidence="2">PF1309</strain>
    </source>
</reference>
<protein>
    <submittedName>
        <fullName evidence="2">Uncharacterized protein</fullName>
    </submittedName>
</protein>
<organism evidence="2 3">
    <name type="scientific">Diploscapter pachys</name>
    <dbReference type="NCBI Taxonomy" id="2018661"/>
    <lineage>
        <taxon>Eukaryota</taxon>
        <taxon>Metazoa</taxon>
        <taxon>Ecdysozoa</taxon>
        <taxon>Nematoda</taxon>
        <taxon>Chromadorea</taxon>
        <taxon>Rhabditida</taxon>
        <taxon>Rhabditina</taxon>
        <taxon>Rhabditomorpha</taxon>
        <taxon>Rhabditoidea</taxon>
        <taxon>Rhabditidae</taxon>
        <taxon>Diploscapter</taxon>
    </lineage>
</organism>
<dbReference type="InterPro" id="IPR056709">
    <property type="entry name" value="DUF7807"/>
</dbReference>
<dbReference type="OrthoDB" id="5819326at2759"/>
<keyword evidence="3" id="KW-1185">Reference proteome</keyword>
<dbReference type="Proteomes" id="UP000218231">
    <property type="component" value="Unassembled WGS sequence"/>
</dbReference>
<dbReference type="Pfam" id="PF25093">
    <property type="entry name" value="DUF7807"/>
    <property type="match status" value="1"/>
</dbReference>
<evidence type="ECO:0000256" key="1">
    <source>
        <dbReference type="SAM" id="Phobius"/>
    </source>
</evidence>
<sequence>MDIAATFDHEPFRHMASKYRCLCNRMHSKQGTRYLGYLLVAIFIVGLALMALNLYHGTWPTLGLHVFVLIGIFLVAVCIILAMKTEKELLLLPAVLLCIIGVLVGLFFLIVSIWSLIDPQSDPAKVVNNFVVSSNQTLVDDNGLSENRGSIQVVSAVGAALSLLGIAICIWVAIVLFKYYTYLRDMKRARNPRNEVHYEVSTIKKGMHQ</sequence>
<dbReference type="EMBL" id="LIAE01010651">
    <property type="protein sequence ID" value="PAV57238.1"/>
    <property type="molecule type" value="Genomic_DNA"/>
</dbReference>
<gene>
    <name evidence="2" type="ORF">WR25_11479</name>
</gene>
<evidence type="ECO:0000313" key="2">
    <source>
        <dbReference type="EMBL" id="PAV57238.1"/>
    </source>
</evidence>
<keyword evidence="1" id="KW-0472">Membrane</keyword>
<evidence type="ECO:0000313" key="3">
    <source>
        <dbReference type="Proteomes" id="UP000218231"/>
    </source>
</evidence>
<dbReference type="PANTHER" id="PTHR34851">
    <property type="entry name" value="PROTEIN CBG05235-RELATED"/>
    <property type="match status" value="1"/>
</dbReference>
<proteinExistence type="predicted"/>
<accession>A0A2A2J5Z4</accession>
<feature type="transmembrane region" description="Helical" evidence="1">
    <location>
        <begin position="62"/>
        <end position="82"/>
    </location>
</feature>
<name>A0A2A2J5Z4_9BILA</name>
<comment type="caution">
    <text evidence="2">The sequence shown here is derived from an EMBL/GenBank/DDBJ whole genome shotgun (WGS) entry which is preliminary data.</text>
</comment>
<dbReference type="PANTHER" id="PTHR34851:SF5">
    <property type="entry name" value="MARVEL DOMAIN-CONTAINING PROTEIN"/>
    <property type="match status" value="1"/>
</dbReference>
<dbReference type="AlphaFoldDB" id="A0A2A2J5Z4"/>
<feature type="transmembrane region" description="Helical" evidence="1">
    <location>
        <begin position="34"/>
        <end position="56"/>
    </location>
</feature>
<keyword evidence="1" id="KW-1133">Transmembrane helix</keyword>
<feature type="transmembrane region" description="Helical" evidence="1">
    <location>
        <begin position="89"/>
        <end position="117"/>
    </location>
</feature>
<keyword evidence="1" id="KW-0812">Transmembrane</keyword>
<feature type="transmembrane region" description="Helical" evidence="1">
    <location>
        <begin position="153"/>
        <end position="180"/>
    </location>
</feature>